<evidence type="ECO:0000256" key="1">
    <source>
        <dbReference type="ARBA" id="ARBA00004389"/>
    </source>
</evidence>
<evidence type="ECO:0000256" key="7">
    <source>
        <dbReference type="ARBA" id="ARBA00022824"/>
    </source>
</evidence>
<keyword evidence="13" id="KW-0808">Transferase</keyword>
<evidence type="ECO:0000256" key="12">
    <source>
        <dbReference type="SAM" id="MobiDB-lite"/>
    </source>
</evidence>
<comment type="function">
    <text evidence="11">Involved in protein N-glycosylation. Essential for the second step of the dolichol-linked oligosaccharide pathway. Anchors the catalytic subunit ALG13 to the ER.</text>
</comment>
<keyword evidence="6" id="KW-0812">Transmembrane</keyword>
<dbReference type="GO" id="GO:0043541">
    <property type="term" value="C:UDP-N-acetylglucosamine transferase complex"/>
    <property type="evidence" value="ECO:0007669"/>
    <property type="project" value="TreeGrafter"/>
</dbReference>
<evidence type="ECO:0000256" key="4">
    <source>
        <dbReference type="ARBA" id="ARBA00011335"/>
    </source>
</evidence>
<evidence type="ECO:0000256" key="3">
    <source>
        <dbReference type="ARBA" id="ARBA00009731"/>
    </source>
</evidence>
<comment type="caution">
    <text evidence="13">The sequence shown here is derived from an EMBL/GenBank/DDBJ whole genome shotgun (WGS) entry which is preliminary data.</text>
</comment>
<evidence type="ECO:0000256" key="6">
    <source>
        <dbReference type="ARBA" id="ARBA00022692"/>
    </source>
</evidence>
<dbReference type="PANTHER" id="PTHR12154:SF4">
    <property type="entry name" value="UDP-N-ACETYLGLUCOSAMINE TRANSFERASE SUBUNIT ALG14 HOMOLOG"/>
    <property type="match status" value="1"/>
</dbReference>
<feature type="non-terminal residue" evidence="13">
    <location>
        <position position="276"/>
    </location>
</feature>
<dbReference type="AlphaFoldDB" id="A0A9W9W927"/>
<protein>
    <recommendedName>
        <fullName evidence="5 11">UDP-N-acetylglucosamine transferase subunit ALG14</fullName>
    </recommendedName>
    <alternativeName>
        <fullName evidence="10 11">Asparagine-linked glycosylation protein 14</fullName>
    </alternativeName>
</protein>
<keyword evidence="14" id="KW-1185">Reference proteome</keyword>
<sequence length="276" mass="30948">LSWPRCSFPQNATLPKVDRRGAPVHILIVLGSGGHTAEMLYMLNKAAFDPSVWAYRTYVTTSVPIRQLNLRPNSGGGQYDTVEQRDPSADNLSIFERNPAEKQNAKNLADKKGSPKDNPPTSGKSFRILEVPRARRVHQSYLTAPFSTLHCLWACLLILSGQFHGQEPLPSNHETPYPDIIITNGPAVAVCMMLAAKILRFFIFVSRWLTGRASAPEIARLRTIYVESWARVRSLSVSGKLLLPVADSFVVQWRPLEGRRAWPGMKKTQYKGWLVI</sequence>
<evidence type="ECO:0000256" key="8">
    <source>
        <dbReference type="ARBA" id="ARBA00022989"/>
    </source>
</evidence>
<feature type="region of interest" description="Disordered" evidence="12">
    <location>
        <begin position="100"/>
        <end position="125"/>
    </location>
</feature>
<keyword evidence="7 11" id="KW-0256">Endoplasmic reticulum</keyword>
<dbReference type="GO" id="GO:0031965">
    <property type="term" value="C:nuclear membrane"/>
    <property type="evidence" value="ECO:0007669"/>
    <property type="project" value="UniProtKB-SubCell"/>
</dbReference>
<accession>A0A9W9W927</accession>
<dbReference type="Proteomes" id="UP001147747">
    <property type="component" value="Unassembled WGS sequence"/>
</dbReference>
<dbReference type="OrthoDB" id="37659at2759"/>
<organism evidence="13 14">
    <name type="scientific">Penicillium cosmopolitanum</name>
    <dbReference type="NCBI Taxonomy" id="1131564"/>
    <lineage>
        <taxon>Eukaryota</taxon>
        <taxon>Fungi</taxon>
        <taxon>Dikarya</taxon>
        <taxon>Ascomycota</taxon>
        <taxon>Pezizomycotina</taxon>
        <taxon>Eurotiomycetes</taxon>
        <taxon>Eurotiomycetidae</taxon>
        <taxon>Eurotiales</taxon>
        <taxon>Aspergillaceae</taxon>
        <taxon>Penicillium</taxon>
    </lineage>
</organism>
<dbReference type="InterPro" id="IPR013969">
    <property type="entry name" value="Oligosacch_biosynth_Alg14"/>
</dbReference>
<name>A0A9W9W927_9EURO</name>
<dbReference type="GO" id="GO:0004577">
    <property type="term" value="F:N-acetylglucosaminyldiphosphodolichol N-acetylglucosaminyltransferase activity"/>
    <property type="evidence" value="ECO:0007669"/>
    <property type="project" value="TreeGrafter"/>
</dbReference>
<comment type="subcellular location">
    <subcellularLocation>
        <location evidence="1 11">Endoplasmic reticulum membrane</location>
        <topology evidence="1 11">Single-pass membrane protein</topology>
    </subcellularLocation>
    <subcellularLocation>
        <location evidence="2">Nucleus membrane</location>
        <topology evidence="2">Single-pass membrane protein</topology>
    </subcellularLocation>
</comment>
<evidence type="ECO:0000256" key="5">
    <source>
        <dbReference type="ARBA" id="ARBA00017467"/>
    </source>
</evidence>
<dbReference type="EMBL" id="JAPZBU010000004">
    <property type="protein sequence ID" value="KAJ5408385.1"/>
    <property type="molecule type" value="Genomic_DNA"/>
</dbReference>
<dbReference type="PANTHER" id="PTHR12154">
    <property type="entry name" value="GLYCOSYL TRANSFERASE-RELATED"/>
    <property type="match status" value="1"/>
</dbReference>
<evidence type="ECO:0000256" key="11">
    <source>
        <dbReference type="RuleBase" id="RU362127"/>
    </source>
</evidence>
<proteinExistence type="inferred from homology"/>
<evidence type="ECO:0000256" key="10">
    <source>
        <dbReference type="ARBA" id="ARBA00032062"/>
    </source>
</evidence>
<keyword evidence="9" id="KW-0472">Membrane</keyword>
<keyword evidence="8" id="KW-1133">Transmembrane helix</keyword>
<evidence type="ECO:0000313" key="14">
    <source>
        <dbReference type="Proteomes" id="UP001147747"/>
    </source>
</evidence>
<evidence type="ECO:0000256" key="9">
    <source>
        <dbReference type="ARBA" id="ARBA00023136"/>
    </source>
</evidence>
<dbReference type="Pfam" id="PF08660">
    <property type="entry name" value="Alg14"/>
    <property type="match status" value="1"/>
</dbReference>
<reference evidence="13" key="1">
    <citation type="submission" date="2022-12" db="EMBL/GenBank/DDBJ databases">
        <authorList>
            <person name="Petersen C."/>
        </authorList>
    </citation>
    <scope>NUCLEOTIDE SEQUENCE</scope>
    <source>
        <strain evidence="13">IBT 29677</strain>
    </source>
</reference>
<feature type="compositionally biased region" description="Basic and acidic residues" evidence="12">
    <location>
        <begin position="100"/>
        <end position="115"/>
    </location>
</feature>
<comment type="similarity">
    <text evidence="3 11">Belongs to the ALG14 family.</text>
</comment>
<evidence type="ECO:0000256" key="2">
    <source>
        <dbReference type="ARBA" id="ARBA00004590"/>
    </source>
</evidence>
<comment type="subunit">
    <text evidence="4 11">Heterodimer with ALG13 to form a functional enzyme.</text>
</comment>
<dbReference type="GO" id="GO:0006488">
    <property type="term" value="P:dolichol-linked oligosaccharide biosynthetic process"/>
    <property type="evidence" value="ECO:0007669"/>
    <property type="project" value="InterPro"/>
</dbReference>
<gene>
    <name evidence="11" type="primary">ALG14</name>
    <name evidence="13" type="ORF">N7509_002268</name>
</gene>
<reference evidence="13" key="2">
    <citation type="journal article" date="2023" name="IMA Fungus">
        <title>Comparative genomic study of the Penicillium genus elucidates a diverse pangenome and 15 lateral gene transfer events.</title>
        <authorList>
            <person name="Petersen C."/>
            <person name="Sorensen T."/>
            <person name="Nielsen M.R."/>
            <person name="Sondergaard T.E."/>
            <person name="Sorensen J.L."/>
            <person name="Fitzpatrick D.A."/>
            <person name="Frisvad J.C."/>
            <person name="Nielsen K.L."/>
        </authorList>
    </citation>
    <scope>NUCLEOTIDE SEQUENCE</scope>
    <source>
        <strain evidence="13">IBT 29677</strain>
    </source>
</reference>
<dbReference type="Gene3D" id="3.40.50.2000">
    <property type="entry name" value="Glycogen Phosphorylase B"/>
    <property type="match status" value="1"/>
</dbReference>
<evidence type="ECO:0000313" key="13">
    <source>
        <dbReference type="EMBL" id="KAJ5408385.1"/>
    </source>
</evidence>